<dbReference type="GO" id="GO:0005507">
    <property type="term" value="F:copper ion binding"/>
    <property type="evidence" value="ECO:0007669"/>
    <property type="project" value="InterPro"/>
</dbReference>
<keyword evidence="1" id="KW-0479">Metal-binding</keyword>
<dbReference type="PANTHER" id="PTHR36507:SF1">
    <property type="entry name" value="BLL1555 PROTEIN"/>
    <property type="match status" value="1"/>
</dbReference>
<dbReference type="EMBL" id="LAZR01063726">
    <property type="protein sequence ID" value="KKK58943.1"/>
    <property type="molecule type" value="Genomic_DNA"/>
</dbReference>
<dbReference type="InterPro" id="IPR008972">
    <property type="entry name" value="Cupredoxin"/>
</dbReference>
<dbReference type="InterPro" id="IPR000923">
    <property type="entry name" value="BlueCu_1"/>
</dbReference>
<feature type="non-terminal residue" evidence="4">
    <location>
        <position position="1"/>
    </location>
</feature>
<evidence type="ECO:0000313" key="4">
    <source>
        <dbReference type="EMBL" id="KKK58943.1"/>
    </source>
</evidence>
<sequence>DVLENKSELMTIENPSNMPGSVSMIEWQENLLRELENPQIIEYDDLGSEDIKGSDIPKVQTDKVSIVKNSWNPEITESYAPLAIEILAGTTVTWKNNDSVVHTVTDTENKFDSQFIQGGSDWKFKFENEGEYGYFCTLHPWMKGTVIVN</sequence>
<dbReference type="PANTHER" id="PTHR36507">
    <property type="entry name" value="BLL1555 PROTEIN"/>
    <property type="match status" value="1"/>
</dbReference>
<proteinExistence type="predicted"/>
<keyword evidence="2" id="KW-0186">Copper</keyword>
<protein>
    <recommendedName>
        <fullName evidence="3">Blue (type 1) copper domain-containing protein</fullName>
    </recommendedName>
</protein>
<dbReference type="SUPFAM" id="SSF49503">
    <property type="entry name" value="Cupredoxins"/>
    <property type="match status" value="1"/>
</dbReference>
<feature type="domain" description="Blue (type 1) copper" evidence="3">
    <location>
        <begin position="78"/>
        <end position="149"/>
    </location>
</feature>
<name>A0A0F8WQN6_9ZZZZ</name>
<comment type="caution">
    <text evidence="4">The sequence shown here is derived from an EMBL/GenBank/DDBJ whole genome shotgun (WGS) entry which is preliminary data.</text>
</comment>
<accession>A0A0F8WQN6</accession>
<dbReference type="AlphaFoldDB" id="A0A0F8WQN6"/>
<evidence type="ECO:0000259" key="3">
    <source>
        <dbReference type="Pfam" id="PF00127"/>
    </source>
</evidence>
<gene>
    <name evidence="4" type="ORF">LCGC14_3039330</name>
</gene>
<dbReference type="GO" id="GO:0009055">
    <property type="term" value="F:electron transfer activity"/>
    <property type="evidence" value="ECO:0007669"/>
    <property type="project" value="InterPro"/>
</dbReference>
<evidence type="ECO:0000256" key="2">
    <source>
        <dbReference type="ARBA" id="ARBA00023008"/>
    </source>
</evidence>
<dbReference type="Gene3D" id="2.60.40.420">
    <property type="entry name" value="Cupredoxins - blue copper proteins"/>
    <property type="match status" value="1"/>
</dbReference>
<reference evidence="4" key="1">
    <citation type="journal article" date="2015" name="Nature">
        <title>Complex archaea that bridge the gap between prokaryotes and eukaryotes.</title>
        <authorList>
            <person name="Spang A."/>
            <person name="Saw J.H."/>
            <person name="Jorgensen S.L."/>
            <person name="Zaremba-Niedzwiedzka K."/>
            <person name="Martijn J."/>
            <person name="Lind A.E."/>
            <person name="van Eijk R."/>
            <person name="Schleper C."/>
            <person name="Guy L."/>
            <person name="Ettema T.J."/>
        </authorList>
    </citation>
    <scope>NUCLEOTIDE SEQUENCE</scope>
</reference>
<dbReference type="InterPro" id="IPR052721">
    <property type="entry name" value="ET_Amicyanin"/>
</dbReference>
<dbReference type="Pfam" id="PF00127">
    <property type="entry name" value="Copper-bind"/>
    <property type="match status" value="1"/>
</dbReference>
<organism evidence="4">
    <name type="scientific">marine sediment metagenome</name>
    <dbReference type="NCBI Taxonomy" id="412755"/>
    <lineage>
        <taxon>unclassified sequences</taxon>
        <taxon>metagenomes</taxon>
        <taxon>ecological metagenomes</taxon>
    </lineage>
</organism>
<evidence type="ECO:0000256" key="1">
    <source>
        <dbReference type="ARBA" id="ARBA00022723"/>
    </source>
</evidence>